<dbReference type="EMBL" id="QNUF01000001">
    <property type="protein sequence ID" value="REC78983.1"/>
    <property type="molecule type" value="Genomic_DNA"/>
</dbReference>
<reference evidence="1 2" key="1">
    <citation type="journal article" date="2010" name="Syst. Appl. Microbiol.">
        <title>Four new species of Chryseobacterium from the rhizosphere of coastal sand dune plants, Chryseobacterium elymi sp. nov., Chryseobacterium hagamense sp. nov., Chryseobacterium lathyri sp. nov. and Chryseobacterium rhizosphaerae sp. nov.</title>
        <authorList>
            <person name="Cho S.H."/>
            <person name="Lee K.S."/>
            <person name="Shin D.S."/>
            <person name="Han J.H."/>
            <person name="Park K.S."/>
            <person name="Lee C.H."/>
            <person name="Park K.H."/>
            <person name="Kim S.B."/>
        </authorList>
    </citation>
    <scope>NUCLEOTIDE SEQUENCE [LARGE SCALE GENOMIC DNA]</scope>
    <source>
        <strain evidence="1 2">KCTC 22548</strain>
    </source>
</reference>
<name>A0ABX9IST2_9FLAO</name>
<dbReference type="InterPro" id="IPR021457">
    <property type="entry name" value="DUF3108"/>
</dbReference>
<evidence type="ECO:0008006" key="3">
    <source>
        <dbReference type="Google" id="ProtNLM"/>
    </source>
</evidence>
<sequence>MKTFLILLLISSTHLFSQRLLTPSNSGIDPQLIQDETSEAVWYAENAGQKIEIGNITTQIKKLNATDLLIMTTVKMKQTPNTHWVDSTLVKTASLQPIGHSSFNMARDMTFTYHKNKVTGYYLDKKTQKKDDIDMPATDYFDSSSYPTLIRFLPLKEHYTAEISIFDYNPSAVKKGMMKAYIQSVEKGDYQSKKVWIVKTADDITEKSTAVTYYIDPETRKILKQDIESGTRKMSMETIK</sequence>
<organism evidence="1 2">
    <name type="scientific">Chryseobacterium rhizosphaerae</name>
    <dbReference type="NCBI Taxonomy" id="395937"/>
    <lineage>
        <taxon>Bacteria</taxon>
        <taxon>Pseudomonadati</taxon>
        <taxon>Bacteroidota</taxon>
        <taxon>Flavobacteriia</taxon>
        <taxon>Flavobacteriales</taxon>
        <taxon>Weeksellaceae</taxon>
        <taxon>Chryseobacterium group</taxon>
        <taxon>Chryseobacterium</taxon>
    </lineage>
</organism>
<dbReference type="Pfam" id="PF11306">
    <property type="entry name" value="DUF3108"/>
    <property type="match status" value="1"/>
</dbReference>
<accession>A0ABX9IST2</accession>
<keyword evidence="2" id="KW-1185">Reference proteome</keyword>
<dbReference type="Proteomes" id="UP000256491">
    <property type="component" value="Unassembled WGS sequence"/>
</dbReference>
<dbReference type="RefSeq" id="WP_115916533.1">
    <property type="nucleotide sequence ID" value="NZ_BJYH01000019.1"/>
</dbReference>
<proteinExistence type="predicted"/>
<gene>
    <name evidence="1" type="ORF">DRF57_01525</name>
</gene>
<comment type="caution">
    <text evidence="1">The sequence shown here is derived from an EMBL/GenBank/DDBJ whole genome shotgun (WGS) entry which is preliminary data.</text>
</comment>
<evidence type="ECO:0000313" key="1">
    <source>
        <dbReference type="EMBL" id="REC78983.1"/>
    </source>
</evidence>
<evidence type="ECO:0000313" key="2">
    <source>
        <dbReference type="Proteomes" id="UP000256491"/>
    </source>
</evidence>
<protein>
    <recommendedName>
        <fullName evidence="3">Outer membrane lipoprotein-sorting protein</fullName>
    </recommendedName>
</protein>